<proteinExistence type="predicted"/>
<dbReference type="InterPro" id="IPR000891">
    <property type="entry name" value="PYR_CT"/>
</dbReference>
<evidence type="ECO:0000313" key="3">
    <source>
        <dbReference type="EMBL" id="HJB37955.1"/>
    </source>
</evidence>
<dbReference type="GO" id="GO:0003852">
    <property type="term" value="F:2-isopropylmalate synthase activity"/>
    <property type="evidence" value="ECO:0007669"/>
    <property type="project" value="TreeGrafter"/>
</dbReference>
<sequence>MSRVRVLDCTLRDGGYCNDCHFGLANSRYLVDCLVQAGVDIIECGFLTQKKPYEEDYTRFNTLEQAARLLPQDRAGRLFVALLDYGTYDVEDLPPWDGSSLDGIRVTFHKEDRGPALEAARRIQEKGYKVFLQPMVALSYTDQEYLELIEKANQLRPYAFYLVDSFGTMKRKDMLRFFYLIEHNLAEGIQVGFHSHNNLQLAYANAQTLVELGSSRPLLIDASIQGMGRGAGNLNTELFLEHLNDNAGGHYQVKPLLRAIDRVVGGFYQQNPWGYSLPNYLSASHNAHPNYALFLTEKNTLTVEDIDRIFDAMAPQKRASFDRAYIEKLYLEYMERNAGDSSLEELRQALAGKRALVVAPGKSAKEEREKIAAFAGKGDVASIGVNFDDPYLATDYIFLSNLRRQEELGPGREHRLIATSNLPDRGAKYRVDYRRLLNHLEPVWDNAGLMLVKLLIQLGVKELYLAGVDGYSHDPGENYAQDALRLAAKSQTLDAMNQGMCQVLGQFAQQATIRFLTKPRYVRLPGA</sequence>
<evidence type="ECO:0000256" key="1">
    <source>
        <dbReference type="ARBA" id="ARBA00023211"/>
    </source>
</evidence>
<organism evidence="3 4">
    <name type="scientific">Candidatus Acutalibacter ornithocaccae</name>
    <dbReference type="NCBI Taxonomy" id="2838416"/>
    <lineage>
        <taxon>Bacteria</taxon>
        <taxon>Bacillati</taxon>
        <taxon>Bacillota</taxon>
        <taxon>Clostridia</taxon>
        <taxon>Eubacteriales</taxon>
        <taxon>Acutalibacteraceae</taxon>
        <taxon>Acutalibacter</taxon>
    </lineage>
</organism>
<dbReference type="InterPro" id="IPR013785">
    <property type="entry name" value="Aldolase_TIM"/>
</dbReference>
<dbReference type="AlphaFoldDB" id="A0A9D2S0A6"/>
<evidence type="ECO:0000313" key="4">
    <source>
        <dbReference type="Proteomes" id="UP000824214"/>
    </source>
</evidence>
<dbReference type="Proteomes" id="UP000824214">
    <property type="component" value="Unassembled WGS sequence"/>
</dbReference>
<reference evidence="3" key="2">
    <citation type="submission" date="2021-04" db="EMBL/GenBank/DDBJ databases">
        <authorList>
            <person name="Gilroy R."/>
        </authorList>
    </citation>
    <scope>NUCLEOTIDE SEQUENCE</scope>
    <source>
        <strain evidence="3">ChiBcolR8-3208</strain>
    </source>
</reference>
<dbReference type="PANTHER" id="PTHR10277">
    <property type="entry name" value="HOMOCITRATE SYNTHASE-RELATED"/>
    <property type="match status" value="1"/>
</dbReference>
<protein>
    <submittedName>
        <fullName evidence="3">Aldolase catalytic domain-containing protein</fullName>
    </submittedName>
</protein>
<dbReference type="Gene3D" id="3.20.20.70">
    <property type="entry name" value="Aldolase class I"/>
    <property type="match status" value="1"/>
</dbReference>
<dbReference type="GO" id="GO:0009098">
    <property type="term" value="P:L-leucine biosynthetic process"/>
    <property type="evidence" value="ECO:0007669"/>
    <property type="project" value="TreeGrafter"/>
</dbReference>
<dbReference type="PANTHER" id="PTHR10277:SF9">
    <property type="entry name" value="2-ISOPROPYLMALATE SYNTHASE 1, CHLOROPLASTIC-RELATED"/>
    <property type="match status" value="1"/>
</dbReference>
<evidence type="ECO:0000259" key="2">
    <source>
        <dbReference type="Pfam" id="PF00682"/>
    </source>
</evidence>
<dbReference type="SUPFAM" id="SSF51569">
    <property type="entry name" value="Aldolase"/>
    <property type="match status" value="1"/>
</dbReference>
<accession>A0A9D2S0A6</accession>
<dbReference type="InterPro" id="IPR050073">
    <property type="entry name" value="2-IPM_HCS-like"/>
</dbReference>
<feature type="domain" description="Pyruvate carboxyltransferase" evidence="2">
    <location>
        <begin position="117"/>
        <end position="243"/>
    </location>
</feature>
<reference evidence="3" key="1">
    <citation type="journal article" date="2021" name="PeerJ">
        <title>Extensive microbial diversity within the chicken gut microbiome revealed by metagenomics and culture.</title>
        <authorList>
            <person name="Gilroy R."/>
            <person name="Ravi A."/>
            <person name="Getino M."/>
            <person name="Pursley I."/>
            <person name="Horton D.L."/>
            <person name="Alikhan N.F."/>
            <person name="Baker D."/>
            <person name="Gharbi K."/>
            <person name="Hall N."/>
            <person name="Watson M."/>
            <person name="Adriaenssens E.M."/>
            <person name="Foster-Nyarko E."/>
            <person name="Jarju S."/>
            <person name="Secka A."/>
            <person name="Antonio M."/>
            <person name="Oren A."/>
            <person name="Chaudhuri R.R."/>
            <person name="La Ragione R."/>
            <person name="Hildebrand F."/>
            <person name="Pallen M.J."/>
        </authorList>
    </citation>
    <scope>NUCLEOTIDE SEQUENCE</scope>
    <source>
        <strain evidence="3">ChiBcolR8-3208</strain>
    </source>
</reference>
<dbReference type="Pfam" id="PF00682">
    <property type="entry name" value="HMGL-like"/>
    <property type="match status" value="1"/>
</dbReference>
<comment type="caution">
    <text evidence="3">The sequence shown here is derived from an EMBL/GenBank/DDBJ whole genome shotgun (WGS) entry which is preliminary data.</text>
</comment>
<keyword evidence="1" id="KW-0464">Manganese</keyword>
<dbReference type="EMBL" id="DWXZ01000166">
    <property type="protein sequence ID" value="HJB37955.1"/>
    <property type="molecule type" value="Genomic_DNA"/>
</dbReference>
<dbReference type="CDD" id="cd07944">
    <property type="entry name" value="DRE_TIM_HOA_like"/>
    <property type="match status" value="1"/>
</dbReference>
<name>A0A9D2S0A6_9FIRM</name>
<gene>
    <name evidence="3" type="ORF">H9942_07805</name>
</gene>